<dbReference type="EC" id="5.6.2.3" evidence="10"/>
<reference evidence="13" key="1">
    <citation type="submission" date="2020-03" db="EMBL/GenBank/DDBJ databases">
        <title>The deep terrestrial virosphere.</title>
        <authorList>
            <person name="Holmfeldt K."/>
            <person name="Nilsson E."/>
            <person name="Simone D."/>
            <person name="Lopez-Fernandez M."/>
            <person name="Wu X."/>
            <person name="de Brujin I."/>
            <person name="Lundin D."/>
            <person name="Andersson A."/>
            <person name="Bertilsson S."/>
            <person name="Dopson M."/>
        </authorList>
    </citation>
    <scope>NUCLEOTIDE SEQUENCE</scope>
    <source>
        <strain evidence="13">TM448A00520</strain>
    </source>
</reference>
<accession>A0A6H1ZFN0</accession>
<dbReference type="InterPro" id="IPR003593">
    <property type="entry name" value="AAA+_ATPase"/>
</dbReference>
<evidence type="ECO:0000256" key="1">
    <source>
        <dbReference type="ARBA" id="ARBA00008428"/>
    </source>
</evidence>
<keyword evidence="7" id="KW-0067">ATP-binding</keyword>
<dbReference type="InterPro" id="IPR007694">
    <property type="entry name" value="DNA_helicase_DnaB-like_C"/>
</dbReference>
<dbReference type="GO" id="GO:0043139">
    <property type="term" value="F:5'-3' DNA helicase activity"/>
    <property type="evidence" value="ECO:0007669"/>
    <property type="project" value="UniProtKB-EC"/>
</dbReference>
<dbReference type="EMBL" id="MT144019">
    <property type="protein sequence ID" value="QJA46726.1"/>
    <property type="molecule type" value="Genomic_DNA"/>
</dbReference>
<name>A0A6H1ZFN0_9ZZZZ</name>
<dbReference type="InterPro" id="IPR007692">
    <property type="entry name" value="DNA_helicase_DnaB"/>
</dbReference>
<evidence type="ECO:0000256" key="4">
    <source>
        <dbReference type="ARBA" id="ARBA00022741"/>
    </source>
</evidence>
<keyword evidence="3" id="KW-0235">DNA replication</keyword>
<evidence type="ECO:0000256" key="11">
    <source>
        <dbReference type="ARBA" id="ARBA00048954"/>
    </source>
</evidence>
<evidence type="ECO:0000256" key="7">
    <source>
        <dbReference type="ARBA" id="ARBA00022840"/>
    </source>
</evidence>
<dbReference type="Pfam" id="PF03796">
    <property type="entry name" value="DnaB_C"/>
    <property type="match status" value="1"/>
</dbReference>
<evidence type="ECO:0000256" key="9">
    <source>
        <dbReference type="ARBA" id="ARBA00023235"/>
    </source>
</evidence>
<dbReference type="InterPro" id="IPR027417">
    <property type="entry name" value="P-loop_NTPase"/>
</dbReference>
<sequence length="442" mass="49979">MIEAYAQTPPNSRELEESILAACLMGDAAEVCELVTPEDFYKTAHRRIFEAIQKLISDNTDINLVVLCDILRERGQLEAVGGASFVASILDCPLATDLKYSCRKLSDLTIRRNLIIKSHEIINKCFNSDDFDSLVDFSQKAIVDTTEKANRVDEIGVPMSKLVEDAADDYEYIYKNPGIIGLSTGIRLLDDMTCGFQKADLILLAGRPSMGKTAFALNLVHTISLKDKMPSGFISLEMPKAQLRDRLIAIDSGVNLLKFRSGRFDAEDWSRITLAQGRYFESNIVINDMAYTPQEIRRSAMGMLRKHNIKILFIDYIQLARLPKGERRDLEIGELSRSLKLLAKELNVPIIALSQLNRALEQRGDRRPLLSDLRESGSLEQDADLVMFIYRDEVYNTAPDNPKKGTAELLIRKQRNGPTGDILLKWHDKTTRFYELTNRTEP</sequence>
<dbReference type="GO" id="GO:0006269">
    <property type="term" value="P:DNA replication, synthesis of primer"/>
    <property type="evidence" value="ECO:0007669"/>
    <property type="project" value="UniProtKB-KW"/>
</dbReference>
<dbReference type="Gene3D" id="3.40.50.300">
    <property type="entry name" value="P-loop containing nucleotide triphosphate hydrolases"/>
    <property type="match status" value="1"/>
</dbReference>
<dbReference type="Gene3D" id="1.10.860.10">
    <property type="entry name" value="DNAb Helicase, Chain A"/>
    <property type="match status" value="1"/>
</dbReference>
<organism evidence="13">
    <name type="scientific">viral metagenome</name>
    <dbReference type="NCBI Taxonomy" id="1070528"/>
    <lineage>
        <taxon>unclassified sequences</taxon>
        <taxon>metagenomes</taxon>
        <taxon>organismal metagenomes</taxon>
    </lineage>
</organism>
<keyword evidence="6 13" id="KW-0347">Helicase</keyword>
<dbReference type="PROSITE" id="PS51199">
    <property type="entry name" value="SF4_HELICASE"/>
    <property type="match status" value="1"/>
</dbReference>
<dbReference type="PANTHER" id="PTHR30153:SF2">
    <property type="entry name" value="REPLICATIVE DNA HELICASE"/>
    <property type="match status" value="1"/>
</dbReference>
<evidence type="ECO:0000256" key="2">
    <source>
        <dbReference type="ARBA" id="ARBA00022515"/>
    </source>
</evidence>
<keyword evidence="2" id="KW-0639">Primosome</keyword>
<keyword evidence="8" id="KW-0238">DNA-binding</keyword>
<comment type="similarity">
    <text evidence="1">Belongs to the helicase family. DnaB subfamily.</text>
</comment>
<protein>
    <recommendedName>
        <fullName evidence="10">DNA 5'-3' helicase</fullName>
        <ecNumber evidence="10">5.6.2.3</ecNumber>
    </recommendedName>
</protein>
<dbReference type="GO" id="GO:0005829">
    <property type="term" value="C:cytosol"/>
    <property type="evidence" value="ECO:0007669"/>
    <property type="project" value="TreeGrafter"/>
</dbReference>
<dbReference type="SUPFAM" id="SSF48024">
    <property type="entry name" value="N-terminal domain of DnaB helicase"/>
    <property type="match status" value="1"/>
</dbReference>
<comment type="catalytic activity">
    <reaction evidence="11">
        <text>ATP + H2O = ADP + phosphate + H(+)</text>
        <dbReference type="Rhea" id="RHEA:13065"/>
        <dbReference type="ChEBI" id="CHEBI:15377"/>
        <dbReference type="ChEBI" id="CHEBI:15378"/>
        <dbReference type="ChEBI" id="CHEBI:30616"/>
        <dbReference type="ChEBI" id="CHEBI:43474"/>
        <dbReference type="ChEBI" id="CHEBI:456216"/>
        <dbReference type="EC" id="5.6.2.3"/>
    </reaction>
</comment>
<dbReference type="SUPFAM" id="SSF52540">
    <property type="entry name" value="P-loop containing nucleoside triphosphate hydrolases"/>
    <property type="match status" value="1"/>
</dbReference>
<dbReference type="InterPro" id="IPR016136">
    <property type="entry name" value="DNA_helicase_N/primase_C"/>
</dbReference>
<keyword evidence="4" id="KW-0547">Nucleotide-binding</keyword>
<evidence type="ECO:0000256" key="10">
    <source>
        <dbReference type="ARBA" id="ARBA00044969"/>
    </source>
</evidence>
<dbReference type="GO" id="GO:0005524">
    <property type="term" value="F:ATP binding"/>
    <property type="evidence" value="ECO:0007669"/>
    <property type="project" value="UniProtKB-KW"/>
</dbReference>
<dbReference type="CDD" id="cd00984">
    <property type="entry name" value="DnaB_C"/>
    <property type="match status" value="1"/>
</dbReference>
<dbReference type="SMART" id="SM00382">
    <property type="entry name" value="AAA"/>
    <property type="match status" value="1"/>
</dbReference>
<keyword evidence="9" id="KW-0413">Isomerase</keyword>
<dbReference type="NCBIfam" id="TIGR00665">
    <property type="entry name" value="DnaB"/>
    <property type="match status" value="1"/>
</dbReference>
<evidence type="ECO:0000256" key="6">
    <source>
        <dbReference type="ARBA" id="ARBA00022806"/>
    </source>
</evidence>
<dbReference type="InterPro" id="IPR036185">
    <property type="entry name" value="DNA_heli_DnaB-like_N_sf"/>
</dbReference>
<keyword evidence="5" id="KW-0378">Hydrolase</keyword>
<dbReference type="GO" id="GO:0016787">
    <property type="term" value="F:hydrolase activity"/>
    <property type="evidence" value="ECO:0007669"/>
    <property type="project" value="UniProtKB-KW"/>
</dbReference>
<feature type="domain" description="SF4 helicase" evidence="12">
    <location>
        <begin position="175"/>
        <end position="440"/>
    </location>
</feature>
<evidence type="ECO:0000259" key="12">
    <source>
        <dbReference type="PROSITE" id="PS51199"/>
    </source>
</evidence>
<dbReference type="Pfam" id="PF00772">
    <property type="entry name" value="DnaB"/>
    <property type="match status" value="1"/>
</dbReference>
<evidence type="ECO:0000256" key="5">
    <source>
        <dbReference type="ARBA" id="ARBA00022801"/>
    </source>
</evidence>
<evidence type="ECO:0000256" key="8">
    <source>
        <dbReference type="ARBA" id="ARBA00023125"/>
    </source>
</evidence>
<gene>
    <name evidence="13" type="ORF">TM448A00520_0035</name>
</gene>
<dbReference type="InterPro" id="IPR007693">
    <property type="entry name" value="DNA_helicase_DnaB-like_N"/>
</dbReference>
<dbReference type="PANTHER" id="PTHR30153">
    <property type="entry name" value="REPLICATIVE DNA HELICASE DNAB"/>
    <property type="match status" value="1"/>
</dbReference>
<dbReference type="GO" id="GO:1990077">
    <property type="term" value="C:primosome complex"/>
    <property type="evidence" value="ECO:0007669"/>
    <property type="project" value="UniProtKB-KW"/>
</dbReference>
<dbReference type="GO" id="GO:0003677">
    <property type="term" value="F:DNA binding"/>
    <property type="evidence" value="ECO:0007669"/>
    <property type="project" value="UniProtKB-KW"/>
</dbReference>
<evidence type="ECO:0000256" key="3">
    <source>
        <dbReference type="ARBA" id="ARBA00022705"/>
    </source>
</evidence>
<proteinExistence type="inferred from homology"/>
<evidence type="ECO:0000313" key="13">
    <source>
        <dbReference type="EMBL" id="QJA46726.1"/>
    </source>
</evidence>
<dbReference type="AlphaFoldDB" id="A0A6H1ZFN0"/>